<dbReference type="Proteomes" id="UP000180057">
    <property type="component" value="Unassembled WGS sequence"/>
</dbReference>
<dbReference type="InterPro" id="IPR018490">
    <property type="entry name" value="cNMP-bd_dom_sf"/>
</dbReference>
<dbReference type="GO" id="GO:0005829">
    <property type="term" value="C:cytosol"/>
    <property type="evidence" value="ECO:0007669"/>
    <property type="project" value="TreeGrafter"/>
</dbReference>
<dbReference type="SUPFAM" id="SSF51206">
    <property type="entry name" value="cAMP-binding domain-like"/>
    <property type="match status" value="1"/>
</dbReference>
<dbReference type="RefSeq" id="WP_071391005.1">
    <property type="nucleotide sequence ID" value="NZ_MLQS01000031.1"/>
</dbReference>
<evidence type="ECO:0000256" key="1">
    <source>
        <dbReference type="ARBA" id="ARBA00023015"/>
    </source>
</evidence>
<dbReference type="InterPro" id="IPR012318">
    <property type="entry name" value="HTH_CRP"/>
</dbReference>
<dbReference type="OrthoDB" id="9798104at2"/>
<dbReference type="PROSITE" id="PS51063">
    <property type="entry name" value="HTH_CRP_2"/>
    <property type="match status" value="1"/>
</dbReference>
<dbReference type="PRINTS" id="PR00034">
    <property type="entry name" value="HTHCRP"/>
</dbReference>
<feature type="domain" description="Cyclic nucleotide-binding" evidence="5">
    <location>
        <begin position="20"/>
        <end position="141"/>
    </location>
</feature>
<dbReference type="GO" id="GO:0003700">
    <property type="term" value="F:DNA-binding transcription factor activity"/>
    <property type="evidence" value="ECO:0007669"/>
    <property type="project" value="TreeGrafter"/>
</dbReference>
<dbReference type="SUPFAM" id="SSF46785">
    <property type="entry name" value="Winged helix' DNA-binding domain"/>
    <property type="match status" value="1"/>
</dbReference>
<dbReference type="InterPro" id="IPR014710">
    <property type="entry name" value="RmlC-like_jellyroll"/>
</dbReference>
<dbReference type="CDD" id="cd00092">
    <property type="entry name" value="HTH_CRP"/>
    <property type="match status" value="1"/>
</dbReference>
<dbReference type="STRING" id="472963.BKP45_20530"/>
<evidence type="ECO:0000256" key="2">
    <source>
        <dbReference type="ARBA" id="ARBA00023125"/>
    </source>
</evidence>
<organism evidence="7 8">
    <name type="scientific">Anaerobacillus alkalidiazotrophicus</name>
    <dbReference type="NCBI Taxonomy" id="472963"/>
    <lineage>
        <taxon>Bacteria</taxon>
        <taxon>Bacillati</taxon>
        <taxon>Bacillota</taxon>
        <taxon>Bacilli</taxon>
        <taxon>Bacillales</taxon>
        <taxon>Bacillaceae</taxon>
        <taxon>Anaerobacillus</taxon>
    </lineage>
</organism>
<dbReference type="GO" id="GO:0003677">
    <property type="term" value="F:DNA binding"/>
    <property type="evidence" value="ECO:0007669"/>
    <property type="project" value="UniProtKB-KW"/>
</dbReference>
<keyword evidence="4" id="KW-0804">Transcription</keyword>
<dbReference type="PANTHER" id="PTHR24567">
    <property type="entry name" value="CRP FAMILY TRANSCRIPTIONAL REGULATORY PROTEIN"/>
    <property type="match status" value="1"/>
</dbReference>
<keyword evidence="1" id="KW-0805">Transcription regulation</keyword>
<dbReference type="InterPro" id="IPR036388">
    <property type="entry name" value="WH-like_DNA-bd_sf"/>
</dbReference>
<gene>
    <name evidence="7" type="ORF">BKP45_20530</name>
</gene>
<dbReference type="EMBL" id="MLQS01000031">
    <property type="protein sequence ID" value="OIJ17944.1"/>
    <property type="molecule type" value="Genomic_DNA"/>
</dbReference>
<dbReference type="Gene3D" id="1.10.10.10">
    <property type="entry name" value="Winged helix-like DNA-binding domain superfamily/Winged helix DNA-binding domain"/>
    <property type="match status" value="1"/>
</dbReference>
<evidence type="ECO:0000256" key="4">
    <source>
        <dbReference type="ARBA" id="ARBA00023163"/>
    </source>
</evidence>
<evidence type="ECO:0000259" key="5">
    <source>
        <dbReference type="PROSITE" id="PS50042"/>
    </source>
</evidence>
<evidence type="ECO:0000313" key="7">
    <source>
        <dbReference type="EMBL" id="OIJ17944.1"/>
    </source>
</evidence>
<evidence type="ECO:0000259" key="6">
    <source>
        <dbReference type="PROSITE" id="PS51063"/>
    </source>
</evidence>
<dbReference type="SMART" id="SM00419">
    <property type="entry name" value="HTH_CRP"/>
    <property type="match status" value="1"/>
</dbReference>
<dbReference type="Pfam" id="PF13545">
    <property type="entry name" value="HTH_Crp_2"/>
    <property type="match status" value="1"/>
</dbReference>
<keyword evidence="8" id="KW-1185">Reference proteome</keyword>
<evidence type="ECO:0000313" key="8">
    <source>
        <dbReference type="Proteomes" id="UP000180057"/>
    </source>
</evidence>
<keyword evidence="3" id="KW-0010">Activator</keyword>
<dbReference type="InterPro" id="IPR000595">
    <property type="entry name" value="cNMP-bd_dom"/>
</dbReference>
<dbReference type="AlphaFoldDB" id="A0A1S2M060"/>
<feature type="domain" description="HTH crp-type" evidence="6">
    <location>
        <begin position="155"/>
        <end position="229"/>
    </location>
</feature>
<name>A0A1S2M060_9BACI</name>
<dbReference type="InterPro" id="IPR036390">
    <property type="entry name" value="WH_DNA-bd_sf"/>
</dbReference>
<dbReference type="PROSITE" id="PS50042">
    <property type="entry name" value="CNMP_BINDING_3"/>
    <property type="match status" value="1"/>
</dbReference>
<dbReference type="Pfam" id="PF00027">
    <property type="entry name" value="cNMP_binding"/>
    <property type="match status" value="1"/>
</dbReference>
<proteinExistence type="predicted"/>
<dbReference type="InterPro" id="IPR050397">
    <property type="entry name" value="Env_Response_Regulators"/>
</dbReference>
<evidence type="ECO:0000256" key="3">
    <source>
        <dbReference type="ARBA" id="ARBA00023159"/>
    </source>
</evidence>
<keyword evidence="2" id="KW-0238">DNA-binding</keyword>
<dbReference type="CDD" id="cd00038">
    <property type="entry name" value="CAP_ED"/>
    <property type="match status" value="1"/>
</dbReference>
<reference evidence="7 8" key="1">
    <citation type="submission" date="2016-10" db="EMBL/GenBank/DDBJ databases">
        <title>Draft genome sequences of four alkaliphilic bacteria belonging to the Anaerobacillus genus.</title>
        <authorList>
            <person name="Bassil N.M."/>
            <person name="Lloyd J.R."/>
        </authorList>
    </citation>
    <scope>NUCLEOTIDE SEQUENCE [LARGE SCALE GENOMIC DNA]</scope>
    <source>
        <strain evidence="7 8">DSM 22531</strain>
    </source>
</reference>
<sequence>MKRQICNHDINDPCPKKVPIFGSLSDDEIMKVTKMTKHRSFQKGQILIDEGDKSDTLFIINKGLVKVSKFTLLGKEQILYIMTSGDFFGELHLFNHDEGNNFSAYAIEDTEICMLMKKDIDKIMEANPQIALKLLKAVTKRLAHTENLAQNLATKDPEIRIAQMILEFAEKFGVKKQEGLFIQLPITREEISSYVGVTRETISRKFAKFERLGLISLIGNKQLLVKNEKGLLELLSG</sequence>
<dbReference type="Gene3D" id="2.60.120.10">
    <property type="entry name" value="Jelly Rolls"/>
    <property type="match status" value="1"/>
</dbReference>
<protein>
    <submittedName>
        <fullName evidence="7">cAMP-binding protein</fullName>
    </submittedName>
</protein>
<accession>A0A1S2M060</accession>
<dbReference type="SMART" id="SM00100">
    <property type="entry name" value="cNMP"/>
    <property type="match status" value="1"/>
</dbReference>
<comment type="caution">
    <text evidence="7">The sequence shown here is derived from an EMBL/GenBank/DDBJ whole genome shotgun (WGS) entry which is preliminary data.</text>
</comment>
<dbReference type="PANTHER" id="PTHR24567:SF28">
    <property type="entry name" value="LISTERIOLYSIN REGULATORY PROTEIN"/>
    <property type="match status" value="1"/>
</dbReference>